<dbReference type="FunFam" id="1.20.1560.10:FF:000013">
    <property type="entry name" value="ABC transporter C family member 2"/>
    <property type="match status" value="1"/>
</dbReference>
<feature type="transmembrane region" description="Helical" evidence="12">
    <location>
        <begin position="1062"/>
        <end position="1081"/>
    </location>
</feature>
<dbReference type="GO" id="GO:0016887">
    <property type="term" value="F:ATP hydrolysis activity"/>
    <property type="evidence" value="ECO:0007669"/>
    <property type="project" value="InterPro"/>
</dbReference>
<gene>
    <name evidence="15" type="ORF">P167DRAFT_536806</name>
</gene>
<feature type="transmembrane region" description="Helical" evidence="12">
    <location>
        <begin position="6"/>
        <end position="28"/>
    </location>
</feature>
<evidence type="ECO:0000256" key="1">
    <source>
        <dbReference type="ARBA" id="ARBA00004141"/>
    </source>
</evidence>
<evidence type="ECO:0000256" key="12">
    <source>
        <dbReference type="SAM" id="Phobius"/>
    </source>
</evidence>
<dbReference type="GO" id="GO:0005524">
    <property type="term" value="F:ATP binding"/>
    <property type="evidence" value="ECO:0007669"/>
    <property type="project" value="UniProtKB-KW"/>
</dbReference>
<dbReference type="Pfam" id="PF00664">
    <property type="entry name" value="ABC_membrane"/>
    <property type="match status" value="2"/>
</dbReference>
<dbReference type="CDD" id="cd18596">
    <property type="entry name" value="ABC_6TM_VMR1_D1_like"/>
    <property type="match status" value="1"/>
</dbReference>
<dbReference type="SMART" id="SM00382">
    <property type="entry name" value="AAA"/>
    <property type="match status" value="2"/>
</dbReference>
<dbReference type="InterPro" id="IPR011527">
    <property type="entry name" value="ABC1_TM_dom"/>
</dbReference>
<comment type="subcellular location">
    <subcellularLocation>
        <location evidence="1">Membrane</location>
        <topology evidence="1">Multi-pass membrane protein</topology>
    </subcellularLocation>
</comment>
<dbReference type="EMBL" id="ML119136">
    <property type="protein sequence ID" value="RPB11387.1"/>
    <property type="molecule type" value="Genomic_DNA"/>
</dbReference>
<dbReference type="SUPFAM" id="SSF90123">
    <property type="entry name" value="ABC transporter transmembrane region"/>
    <property type="match status" value="2"/>
</dbReference>
<feature type="transmembrane region" description="Helical" evidence="12">
    <location>
        <begin position="1174"/>
        <end position="1193"/>
    </location>
</feature>
<feature type="transmembrane region" description="Helical" evidence="12">
    <location>
        <begin position="548"/>
        <end position="566"/>
    </location>
</feature>
<dbReference type="STRING" id="1392247.A0A3N4KLE6"/>
<keyword evidence="6" id="KW-0547">Nucleotide-binding</keyword>
<reference evidence="15 16" key="1">
    <citation type="journal article" date="2018" name="Nat. Ecol. Evol.">
        <title>Pezizomycetes genomes reveal the molecular basis of ectomycorrhizal truffle lifestyle.</title>
        <authorList>
            <person name="Murat C."/>
            <person name="Payen T."/>
            <person name="Noel B."/>
            <person name="Kuo A."/>
            <person name="Morin E."/>
            <person name="Chen J."/>
            <person name="Kohler A."/>
            <person name="Krizsan K."/>
            <person name="Balestrini R."/>
            <person name="Da Silva C."/>
            <person name="Montanini B."/>
            <person name="Hainaut M."/>
            <person name="Levati E."/>
            <person name="Barry K.W."/>
            <person name="Belfiori B."/>
            <person name="Cichocki N."/>
            <person name="Clum A."/>
            <person name="Dockter R.B."/>
            <person name="Fauchery L."/>
            <person name="Guy J."/>
            <person name="Iotti M."/>
            <person name="Le Tacon F."/>
            <person name="Lindquist E.A."/>
            <person name="Lipzen A."/>
            <person name="Malagnac F."/>
            <person name="Mello A."/>
            <person name="Molinier V."/>
            <person name="Miyauchi S."/>
            <person name="Poulain J."/>
            <person name="Riccioni C."/>
            <person name="Rubini A."/>
            <person name="Sitrit Y."/>
            <person name="Splivallo R."/>
            <person name="Traeger S."/>
            <person name="Wang M."/>
            <person name="Zifcakova L."/>
            <person name="Wipf D."/>
            <person name="Zambonelli A."/>
            <person name="Paolocci F."/>
            <person name="Nowrousian M."/>
            <person name="Ottonello S."/>
            <person name="Baldrian P."/>
            <person name="Spatafora J.W."/>
            <person name="Henrissat B."/>
            <person name="Nagy L.G."/>
            <person name="Aury J.M."/>
            <person name="Wincker P."/>
            <person name="Grigoriev I.V."/>
            <person name="Bonfante P."/>
            <person name="Martin F.M."/>
        </authorList>
    </citation>
    <scope>NUCLEOTIDE SEQUENCE [LARGE SCALE GENOMIC DNA]</scope>
    <source>
        <strain evidence="15 16">CCBAS932</strain>
    </source>
</reference>
<evidence type="ECO:0000256" key="7">
    <source>
        <dbReference type="ARBA" id="ARBA00022840"/>
    </source>
</evidence>
<dbReference type="GO" id="GO:0140359">
    <property type="term" value="F:ABC-type transporter activity"/>
    <property type="evidence" value="ECO:0007669"/>
    <property type="project" value="InterPro"/>
</dbReference>
<keyword evidence="3" id="KW-0813">Transport</keyword>
<dbReference type="InterPro" id="IPR003439">
    <property type="entry name" value="ABC_transporter-like_ATP-bd"/>
</dbReference>
<dbReference type="CDD" id="cd03250">
    <property type="entry name" value="ABCC_MRP_domain1"/>
    <property type="match status" value="1"/>
</dbReference>
<dbReference type="InterPro" id="IPR027417">
    <property type="entry name" value="P-loop_NTPase"/>
</dbReference>
<dbReference type="GO" id="GO:0005737">
    <property type="term" value="C:cytoplasm"/>
    <property type="evidence" value="ECO:0007669"/>
    <property type="project" value="UniProtKB-ARBA"/>
</dbReference>
<sequence length="1526" mass="170000">MEHNTIIALVATASSAAIIAVSSTINAAKHWKQVSSKRKGNYEEIGTGVYQDEDGTATEESEARYSTYVQKVFILFGAALGVGFSLPIAIRSMKDMESLVYVSNWLVFVSWCFITIRAICVIQLRGKLQTFYASCQLAGVGAILLVAQLVLASMIRSDLSPWLELGLVAGRMFAAFVLIFSSLSVPRRPDVYFNGQKVDEMRSVSLFSRYTYTWAGTLLKLAFQRGRLEEHDLPVLDSKRRARELQNSFSQVAESPRLYYQIYLAHWRTVNIQWTLSLMNAFTTFAPQYIMFQLLKSLEKRSAGVDARYEAWFWLICLGLTKLVDSVIASYLYWLSYMGLMIPVRGQLSAIVFSKTMRKKDVKGMQTGKDSETTDDANDNNKTTPGANDDEDELKNMKQGTINLLAIDSSRVAEFTSFSCAFFQAIFEMFFGFSLLINIIGWKSMVAGLGVVAATTPFNVIVSKKYSAAQDNLMKVRDRKMAVISEALQGIRQIKFSALETQWENRIRAVRNDELKTLRTVFTTEACLILFWIMNPVLLSVVALSSYAIIYGTLLPSVAFTALAVFSELEFVLSVIPELTTDALDAYVSTKRIKDYLDSAEKSFKPTPSKRIAINSATIAWAADSEDQKDRFCLRDVNLEFPINGLSVISGRTGSGKSLLLAALLGEADVLSGDIEMPLPPLPEERFDAQANPGNWILPSAVAYVAQIPWIENATIRENILFGLPYIESRYKQTLAACALQKDLEMLSDGEFTEIGASGINLSGGQRWRVSFARAVYSRAGILILDDIFSAVDAHVGKHLFKNALVGNLMQDRTRILVTHHLKLCISKAKYAVSLENGVIQHSGSVEKLIQDGILKEIIAADENEGQAVEEIIDEVNEDSDLNKGDSKPQATPLKFVLDEERERGAVKKEIYLDYILSSGGIIFWIFIVSSFLGQEIMLLSRSYWLKMWTAEGVQASVALSPQSLIHTSLQRLMTVVQEERSLFYWIGVYSGLSVAVCIIGVAKYVLVYIASLKASKDLFERMTFTILRTPLRWLDTVPTGRILNRFNKDFELFDSKLSGNIAMLVYHSLALMGVIAAGVILSRWMLLMALVLLFINIIYAMYYLAGAREVKRLESNSRSPMFELFGSTLSGVGTIRAFGKSEEYIDKMFKKIDIFSQRTFYVWLFNRWMGLRMSAIGGFFSVIVGAVIVAVPNIDASLAGFALSFALTYTINVIWTIRRYANTELDMNSTERIIEYTRLATEDIDGIAPPAAWPQEGRVEFQDLVVSYAPELPPVLKGISFDIKPRERVGVVGRTGAGKSSMTLALFQFIRASSGSIYIDGLDISKISLQDLRSRLAIIPQDPVLFSGTIRSNLDTFEEHSDQELRDALERVHLVRSSSSGTATPNSLGSTNANIFESLDSKISEGGLNLSQGQRQLLCLARAIVSRPKILVLDEATSAVDMQTDALIQRSIREEFTDCTTLVIAHRLQTVADYDRILVLGDGKVIEYDSPWNLLQSNGMFHDMAQQSGDFDTLVSISKKAAGRE</sequence>
<dbReference type="InterPro" id="IPR050173">
    <property type="entry name" value="ABC_transporter_C-like"/>
</dbReference>
<evidence type="ECO:0000313" key="16">
    <source>
        <dbReference type="Proteomes" id="UP000277580"/>
    </source>
</evidence>
<feature type="transmembrane region" description="Helical" evidence="12">
    <location>
        <begin position="312"/>
        <end position="335"/>
    </location>
</feature>
<dbReference type="Gene3D" id="1.20.1560.10">
    <property type="entry name" value="ABC transporter type 1, transmembrane domain"/>
    <property type="match status" value="2"/>
</dbReference>
<feature type="domain" description="ABC transporter" evidence="13">
    <location>
        <begin position="1260"/>
        <end position="1508"/>
    </location>
</feature>
<evidence type="ECO:0000256" key="5">
    <source>
        <dbReference type="ARBA" id="ARBA00022737"/>
    </source>
</evidence>
<feature type="transmembrane region" description="Helical" evidence="12">
    <location>
        <begin position="1087"/>
        <end position="1106"/>
    </location>
</feature>
<name>A0A3N4KLE6_9PEZI</name>
<feature type="transmembrane region" description="Helical" evidence="12">
    <location>
        <begin position="274"/>
        <end position="292"/>
    </location>
</feature>
<keyword evidence="15" id="KW-0378">Hydrolase</keyword>
<dbReference type="PROSITE" id="PS50893">
    <property type="entry name" value="ABC_TRANSPORTER_2"/>
    <property type="match status" value="2"/>
</dbReference>
<feature type="transmembrane region" description="Helical" evidence="12">
    <location>
        <begin position="912"/>
        <end position="933"/>
    </location>
</feature>
<evidence type="ECO:0000256" key="4">
    <source>
        <dbReference type="ARBA" id="ARBA00022692"/>
    </source>
</evidence>
<feature type="domain" description="ABC transporter" evidence="13">
    <location>
        <begin position="614"/>
        <end position="862"/>
    </location>
</feature>
<evidence type="ECO:0000256" key="8">
    <source>
        <dbReference type="ARBA" id="ARBA00022989"/>
    </source>
</evidence>
<feature type="transmembrane region" description="Helical" evidence="12">
    <location>
        <begin position="131"/>
        <end position="155"/>
    </location>
</feature>
<feature type="transmembrane region" description="Helical" evidence="12">
    <location>
        <begin position="521"/>
        <end position="542"/>
    </location>
</feature>
<dbReference type="PANTHER" id="PTHR24223">
    <property type="entry name" value="ATP-BINDING CASSETTE SUB-FAMILY C"/>
    <property type="match status" value="1"/>
</dbReference>
<evidence type="ECO:0000256" key="3">
    <source>
        <dbReference type="ARBA" id="ARBA00022448"/>
    </source>
</evidence>
<dbReference type="FunFam" id="3.40.50.300:FF:000825">
    <property type="entry name" value="ABC bile acid transporter"/>
    <property type="match status" value="1"/>
</dbReference>
<keyword evidence="9 12" id="KW-0472">Membrane</keyword>
<dbReference type="SUPFAM" id="SSF52540">
    <property type="entry name" value="P-loop containing nucleoside triphosphate hydrolases"/>
    <property type="match status" value="2"/>
</dbReference>
<keyword evidence="5" id="KW-0677">Repeat</keyword>
<feature type="region of interest" description="Disordered" evidence="11">
    <location>
        <begin position="363"/>
        <end position="393"/>
    </location>
</feature>
<dbReference type="FunFam" id="3.40.50.300:FF:000610">
    <property type="entry name" value="Multidrug resistance-associated ABC transporter"/>
    <property type="match status" value="1"/>
</dbReference>
<dbReference type="PANTHER" id="PTHR24223:SF456">
    <property type="entry name" value="MULTIDRUG RESISTANCE-ASSOCIATED PROTEIN LETHAL(2)03659"/>
    <property type="match status" value="1"/>
</dbReference>
<dbReference type="PROSITE" id="PS50929">
    <property type="entry name" value="ABC_TM1F"/>
    <property type="match status" value="2"/>
</dbReference>
<dbReference type="InterPro" id="IPR017871">
    <property type="entry name" value="ABC_transporter-like_CS"/>
</dbReference>
<dbReference type="CDD" id="cd18604">
    <property type="entry name" value="ABC_6TM_VMR1_D2_like"/>
    <property type="match status" value="1"/>
</dbReference>
<comment type="similarity">
    <text evidence="2">Belongs to the ABC transporter superfamily. ABCC family. Conjugate transporter (TC 3.A.1.208) subfamily.</text>
</comment>
<keyword evidence="16" id="KW-1185">Reference proteome</keyword>
<proteinExistence type="inferred from homology"/>
<accession>A0A3N4KLE6</accession>
<dbReference type="InterPro" id="IPR003593">
    <property type="entry name" value="AAA+_ATPase"/>
</dbReference>
<feature type="transmembrane region" description="Helical" evidence="12">
    <location>
        <begin position="161"/>
        <end position="180"/>
    </location>
</feature>
<dbReference type="InterPro" id="IPR036640">
    <property type="entry name" value="ABC1_TM_sf"/>
</dbReference>
<feature type="transmembrane region" description="Helical" evidence="12">
    <location>
        <begin position="102"/>
        <end position="124"/>
    </location>
</feature>
<feature type="transmembrane region" description="Helical" evidence="12">
    <location>
        <begin position="445"/>
        <end position="462"/>
    </location>
</feature>
<organism evidence="15 16">
    <name type="scientific">Morchella conica CCBAS932</name>
    <dbReference type="NCBI Taxonomy" id="1392247"/>
    <lineage>
        <taxon>Eukaryota</taxon>
        <taxon>Fungi</taxon>
        <taxon>Dikarya</taxon>
        <taxon>Ascomycota</taxon>
        <taxon>Pezizomycotina</taxon>
        <taxon>Pezizomycetes</taxon>
        <taxon>Pezizales</taxon>
        <taxon>Morchellaceae</taxon>
        <taxon>Morchella</taxon>
    </lineage>
</organism>
<keyword evidence="4 12" id="KW-0812">Transmembrane</keyword>
<dbReference type="CDD" id="cd03244">
    <property type="entry name" value="ABCC_MRP_domain2"/>
    <property type="match status" value="1"/>
</dbReference>
<feature type="transmembrane region" description="Helical" evidence="12">
    <location>
        <begin position="418"/>
        <end position="439"/>
    </location>
</feature>
<keyword evidence="7" id="KW-0067">ATP-binding</keyword>
<evidence type="ECO:0000256" key="10">
    <source>
        <dbReference type="ARBA" id="ARBA00023180"/>
    </source>
</evidence>
<feature type="transmembrane region" description="Helical" evidence="12">
    <location>
        <begin position="983"/>
        <end position="1007"/>
    </location>
</feature>
<keyword evidence="10" id="KW-0325">Glycoprotein</keyword>
<dbReference type="InParanoid" id="A0A3N4KLE6"/>
<dbReference type="PROSITE" id="PS00211">
    <property type="entry name" value="ABC_TRANSPORTER_1"/>
    <property type="match status" value="1"/>
</dbReference>
<dbReference type="GO" id="GO:0016020">
    <property type="term" value="C:membrane"/>
    <property type="evidence" value="ECO:0007669"/>
    <property type="project" value="UniProtKB-SubCell"/>
</dbReference>
<dbReference type="Gene3D" id="3.40.50.300">
    <property type="entry name" value="P-loop containing nucleotide triphosphate hydrolases"/>
    <property type="match status" value="2"/>
</dbReference>
<evidence type="ECO:0000256" key="11">
    <source>
        <dbReference type="SAM" id="MobiDB-lite"/>
    </source>
</evidence>
<dbReference type="OrthoDB" id="6500128at2759"/>
<evidence type="ECO:0000313" key="15">
    <source>
        <dbReference type="EMBL" id="RPB11387.1"/>
    </source>
</evidence>
<feature type="transmembrane region" description="Helical" evidence="12">
    <location>
        <begin position="1199"/>
        <end position="1218"/>
    </location>
</feature>
<keyword evidence="8 12" id="KW-1133">Transmembrane helix</keyword>
<evidence type="ECO:0000256" key="6">
    <source>
        <dbReference type="ARBA" id="ARBA00022741"/>
    </source>
</evidence>
<feature type="domain" description="ABC transmembrane type-1" evidence="14">
    <location>
        <begin position="926"/>
        <end position="1226"/>
    </location>
</feature>
<dbReference type="Proteomes" id="UP000277580">
    <property type="component" value="Unassembled WGS sequence"/>
</dbReference>
<dbReference type="Pfam" id="PF00005">
    <property type="entry name" value="ABC_tran"/>
    <property type="match status" value="2"/>
</dbReference>
<evidence type="ECO:0000259" key="13">
    <source>
        <dbReference type="PROSITE" id="PS50893"/>
    </source>
</evidence>
<evidence type="ECO:0000256" key="2">
    <source>
        <dbReference type="ARBA" id="ARBA00009726"/>
    </source>
</evidence>
<feature type="domain" description="ABC transmembrane type-1" evidence="14">
    <location>
        <begin position="402"/>
        <end position="585"/>
    </location>
</feature>
<feature type="transmembrane region" description="Helical" evidence="12">
    <location>
        <begin position="72"/>
        <end position="90"/>
    </location>
</feature>
<evidence type="ECO:0000256" key="9">
    <source>
        <dbReference type="ARBA" id="ARBA00023136"/>
    </source>
</evidence>
<protein>
    <submittedName>
        <fullName evidence="15">P-loop containing nucleoside triphosphate hydrolase protein</fullName>
    </submittedName>
</protein>
<evidence type="ECO:0000259" key="14">
    <source>
        <dbReference type="PROSITE" id="PS50929"/>
    </source>
</evidence>